<protein>
    <submittedName>
        <fullName evidence="1">Uncharacterized protein</fullName>
    </submittedName>
</protein>
<name>A0A6C0I3K4_9ZZZZ</name>
<proteinExistence type="predicted"/>
<sequence length="495" mass="53768">MSSQTTPMTTPYPYPSYSPDEILMAMQNQALNTSVYDGTNKVLKTLNDSTQFLNTGINGLSKDVTQSTLGLRDAIEKGNLVNNHAIEHTAGVTQTAIERVAGEGRLTTTVVDAASRQAAADSARDIMRAVDHTGSALGSAIERNGNATQVTSERIGGNISTAIERVAGENRLTTTVTDAASREAAANQARDLAIAIERNGANGVNATNSVHSALLGSIERNAGENRMTTVTVGGQSDAKLTDVRHAIIAETNRATNELLANLRANHEAVGNQVQNGAWENRSAMTSGFTQSMIEALKSKAELSLQSASQYANMLLDNQKLAAEDANHYSSLLLEQQRMKEYLSSKGDSHFAMNQLEMQKVKEGLSSQSAQQFAINQLEMQKVKEGLACQAAQNFSISQLEAQKSTALISAQLAEAKYEALRSQQLIVDKVGDCCCEVKEKFCEVKEKMDLIDRDRLRDNLVVEREDNNLLKILEFTDLYGGRGRGSRGHHHHGRR</sequence>
<reference evidence="1" key="1">
    <citation type="journal article" date="2020" name="Nature">
        <title>Giant virus diversity and host interactions through global metagenomics.</title>
        <authorList>
            <person name="Schulz F."/>
            <person name="Roux S."/>
            <person name="Paez-Espino D."/>
            <person name="Jungbluth S."/>
            <person name="Walsh D.A."/>
            <person name="Denef V.J."/>
            <person name="McMahon K.D."/>
            <person name="Konstantinidis K.T."/>
            <person name="Eloe-Fadrosh E.A."/>
            <person name="Kyrpides N.C."/>
            <person name="Woyke T."/>
        </authorList>
    </citation>
    <scope>NUCLEOTIDE SEQUENCE</scope>
    <source>
        <strain evidence="1">GVMAG-M-3300023184-190</strain>
    </source>
</reference>
<organism evidence="1">
    <name type="scientific">viral metagenome</name>
    <dbReference type="NCBI Taxonomy" id="1070528"/>
    <lineage>
        <taxon>unclassified sequences</taxon>
        <taxon>metagenomes</taxon>
        <taxon>organismal metagenomes</taxon>
    </lineage>
</organism>
<accession>A0A6C0I3K4</accession>
<dbReference type="EMBL" id="MN740093">
    <property type="protein sequence ID" value="QHT87588.1"/>
    <property type="molecule type" value="Genomic_DNA"/>
</dbReference>
<evidence type="ECO:0000313" key="1">
    <source>
        <dbReference type="EMBL" id="QHT87588.1"/>
    </source>
</evidence>
<dbReference type="AlphaFoldDB" id="A0A6C0I3K4"/>